<organism evidence="12 13">
    <name type="scientific">Pseudocercospora fuligena</name>
    <dbReference type="NCBI Taxonomy" id="685502"/>
    <lineage>
        <taxon>Eukaryota</taxon>
        <taxon>Fungi</taxon>
        <taxon>Dikarya</taxon>
        <taxon>Ascomycota</taxon>
        <taxon>Pezizomycotina</taxon>
        <taxon>Dothideomycetes</taxon>
        <taxon>Dothideomycetidae</taxon>
        <taxon>Mycosphaerellales</taxon>
        <taxon>Mycosphaerellaceae</taxon>
        <taxon>Pseudocercospora</taxon>
    </lineage>
</organism>
<dbReference type="InterPro" id="IPR017907">
    <property type="entry name" value="Znf_RING_CS"/>
</dbReference>
<dbReference type="InterPro" id="IPR036259">
    <property type="entry name" value="MFS_trans_sf"/>
</dbReference>
<keyword evidence="3" id="KW-0479">Metal-binding</keyword>
<feature type="transmembrane region" description="Helical" evidence="9">
    <location>
        <begin position="737"/>
        <end position="760"/>
    </location>
</feature>
<dbReference type="PROSITE" id="PS50850">
    <property type="entry name" value="MFS"/>
    <property type="match status" value="1"/>
</dbReference>
<dbReference type="InterPro" id="IPR020846">
    <property type="entry name" value="MFS_dom"/>
</dbReference>
<evidence type="ECO:0000313" key="12">
    <source>
        <dbReference type="EMBL" id="KAF7190140.1"/>
    </source>
</evidence>
<feature type="transmembrane region" description="Helical" evidence="9">
    <location>
        <begin position="698"/>
        <end position="717"/>
    </location>
</feature>
<feature type="transmembrane region" description="Helical" evidence="9">
    <location>
        <begin position="772"/>
        <end position="792"/>
    </location>
</feature>
<evidence type="ECO:0000256" key="8">
    <source>
        <dbReference type="PROSITE-ProRule" id="PRU00175"/>
    </source>
</evidence>
<evidence type="ECO:0000256" key="4">
    <source>
        <dbReference type="ARBA" id="ARBA00022771"/>
    </source>
</evidence>
<feature type="transmembrane region" description="Helical" evidence="9">
    <location>
        <begin position="426"/>
        <end position="445"/>
    </location>
</feature>
<keyword evidence="4 8" id="KW-0863">Zinc-finger</keyword>
<dbReference type="SUPFAM" id="SSF53474">
    <property type="entry name" value="alpha/beta-Hydrolases"/>
    <property type="match status" value="1"/>
</dbReference>
<evidence type="ECO:0000259" key="10">
    <source>
        <dbReference type="PROSITE" id="PS50089"/>
    </source>
</evidence>
<dbReference type="Proteomes" id="UP000660729">
    <property type="component" value="Unassembled WGS sequence"/>
</dbReference>
<dbReference type="PANTHER" id="PTHR23508">
    <property type="entry name" value="CARBOXYLIC ACID TRANSPORTER PROTEIN HOMOLOG"/>
    <property type="match status" value="1"/>
</dbReference>
<dbReference type="SUPFAM" id="SSF103473">
    <property type="entry name" value="MFS general substrate transporter"/>
    <property type="match status" value="1"/>
</dbReference>
<evidence type="ECO:0000256" key="1">
    <source>
        <dbReference type="ARBA" id="ARBA00004141"/>
    </source>
</evidence>
<feature type="domain" description="RING-type" evidence="10">
    <location>
        <begin position="79"/>
        <end position="118"/>
    </location>
</feature>
<dbReference type="GO" id="GO:0005886">
    <property type="term" value="C:plasma membrane"/>
    <property type="evidence" value="ECO:0007669"/>
    <property type="project" value="TreeGrafter"/>
</dbReference>
<evidence type="ECO:0000259" key="11">
    <source>
        <dbReference type="PROSITE" id="PS50850"/>
    </source>
</evidence>
<feature type="transmembrane region" description="Helical" evidence="9">
    <location>
        <begin position="521"/>
        <end position="546"/>
    </location>
</feature>
<name>A0A8H6RE21_9PEZI</name>
<keyword evidence="2 9" id="KW-0812">Transmembrane</keyword>
<feature type="non-terminal residue" evidence="12">
    <location>
        <position position="1"/>
    </location>
</feature>
<dbReference type="InterPro" id="IPR001841">
    <property type="entry name" value="Znf_RING"/>
</dbReference>
<feature type="transmembrane region" description="Helical" evidence="9">
    <location>
        <begin position="597"/>
        <end position="620"/>
    </location>
</feature>
<feature type="transmembrane region" description="Helical" evidence="9">
    <location>
        <begin position="479"/>
        <end position="500"/>
    </location>
</feature>
<evidence type="ECO:0000256" key="2">
    <source>
        <dbReference type="ARBA" id="ARBA00022692"/>
    </source>
</evidence>
<dbReference type="GO" id="GO:0008270">
    <property type="term" value="F:zinc ion binding"/>
    <property type="evidence" value="ECO:0007669"/>
    <property type="project" value="UniProtKB-KW"/>
</dbReference>
<evidence type="ECO:0000256" key="9">
    <source>
        <dbReference type="SAM" id="Phobius"/>
    </source>
</evidence>
<sequence length="1371" mass="149504">YPSWSSTSMVMASLGTDGLMNLASTWPRVLVIFGIFGFSTTFTAYIATDREHTASQLPDPDTLLTSLKAPTDPEQDIDCIICKDEPEDPVQLACSHIFCRSCLASWVLGRKNENCPYCFHKVCTSIGQASTACNILLCCWSATGLLIVWAATHYLALALLKYGLALAFKIRFVAEMLVFYAIAMAFLDLANHAVDQHRDLGVHWWKGVSRGDHLDSFMAGASVLLAATWQQTCHFPEVGHSGKNLFDGIRATFSIISQNPRGVFALRKSLLEPLMYNAARWQSGNICLAMAVIDEAIRAAVHLPNGVARAKDAKAIYGRARRRALMPGVRNKANCMMAEWVFGRVANRGGHEKQIAEDSLTVTEVDSEKGDVEKPKYSKLSVWLMVLYSGLAIGSDGYNAAVIGNVELLLAVLYPEALTTSMYSRLSNAFLIGMIVGMLLFGGIVDQFGRKTGAVATTVLLVLGIALSAGASGSTPTGLMWMLVVARGIAGVGAGGEYPVSGAGATEATDENKDYRKHRGFMFAMLADLSSSLGYVWGGLVPLLLLLCTQQKVENYDIVWRLSFALGLLPPVSIFWFRMRMAVSSAYRKSAMRKQRVPYWLAIKRYWRALLGCSATWFLYNYISIPFGIFASTITTRVNASDSFIKNLGWGVVINCFYIPGPFLGGYLSAAISMCLGFTLQALLGFVLGGANKPIQSVFPLFVVLYGTFLTLGEVGPGSTVVLTASECFPTAIRGQMMGLVAAWSKAGAAIGTQVFSAILASWSDEQKGDQATFLIGSSFAVLGALIAWFVIPDVSARLEDEDQAWKEYLARNGWEAEFGDTTSKDHTAVKMDAVHQDVWLRNVLLRCKSEASKSHRRPTNSMAFRLLTALSLATATYGKHSNSNLTVQTRTGIFHGDLNDTYPDVRQFKWIPYAQPPVGTKRWTSPKALDNSSEYHDSTVFGPACSQYVSAIPTVWALNITGNLVVNYGESLLAGQVAQNSAEDCLSLAIWTPANATGDSKLPVMLFMTGGGDVTGGINIPTQLPANWVHRSQSHIVVTISYRVNIFSYPNARGLGDNKNCGLQDQQKITMWGQSAGAGASDMYLFGWAKDPIIRASVSSSGVAIGRSTNQDFSGSNFTFVAKAMGCDFEDAMLELNCMRRVPMPRIENFVGQYQDNSTLVDTSQPAIAFTRQVDHKIVFNDTEYREKYRTGDIAQIPKMIGTTAREASALVPFPINNYTAGPSEQRVVAQTLSTVCAAYNTSVLRDQANLATYRYQWAGNFSNINGGVPWLGAYHYSDLYMFFGSYLIAPGEISDLEIHTSQRMQDLLLDFVVDPASLPGNGWPEYEASNAQGGTLLRFGADSKVSQAVDGNEVEGACHLEGYTYDTTP</sequence>
<dbReference type="InterPro" id="IPR029058">
    <property type="entry name" value="AB_hydrolase_fold"/>
</dbReference>
<feature type="transmembrane region" description="Helical" evidence="9">
    <location>
        <begin position="558"/>
        <end position="577"/>
    </location>
</feature>
<feature type="transmembrane region" description="Helical" evidence="9">
    <location>
        <begin position="382"/>
        <end position="406"/>
    </location>
</feature>
<dbReference type="OrthoDB" id="2153661at2759"/>
<dbReference type="PANTHER" id="PTHR23508:SF10">
    <property type="entry name" value="CARBOXYLIC ACID TRANSPORTER PROTEIN HOMOLOG"/>
    <property type="match status" value="1"/>
</dbReference>
<keyword evidence="13" id="KW-1185">Reference proteome</keyword>
<dbReference type="SUPFAM" id="SSF57850">
    <property type="entry name" value="RING/U-box"/>
    <property type="match status" value="1"/>
</dbReference>
<dbReference type="InterPro" id="IPR018957">
    <property type="entry name" value="Znf_C3HC4_RING-type"/>
</dbReference>
<proteinExistence type="predicted"/>
<dbReference type="Pfam" id="PF00135">
    <property type="entry name" value="COesterase"/>
    <property type="match status" value="1"/>
</dbReference>
<evidence type="ECO:0000256" key="7">
    <source>
        <dbReference type="ARBA" id="ARBA00023136"/>
    </source>
</evidence>
<reference evidence="12" key="1">
    <citation type="submission" date="2020-04" db="EMBL/GenBank/DDBJ databases">
        <title>Draft genome resource of the tomato pathogen Pseudocercospora fuligena.</title>
        <authorList>
            <person name="Zaccaron A."/>
        </authorList>
    </citation>
    <scope>NUCLEOTIDE SEQUENCE</scope>
    <source>
        <strain evidence="12">PF001</strain>
    </source>
</reference>
<dbReference type="PROSITE" id="PS00518">
    <property type="entry name" value="ZF_RING_1"/>
    <property type="match status" value="1"/>
</dbReference>
<dbReference type="InterPro" id="IPR005828">
    <property type="entry name" value="MFS_sugar_transport-like"/>
</dbReference>
<evidence type="ECO:0000256" key="5">
    <source>
        <dbReference type="ARBA" id="ARBA00022833"/>
    </source>
</evidence>
<gene>
    <name evidence="12" type="ORF">HII31_08471</name>
</gene>
<comment type="subcellular location">
    <subcellularLocation>
        <location evidence="1">Membrane</location>
        <topology evidence="1">Multi-pass membrane protein</topology>
    </subcellularLocation>
</comment>
<dbReference type="Pfam" id="PF00083">
    <property type="entry name" value="Sugar_tr"/>
    <property type="match status" value="2"/>
</dbReference>
<dbReference type="Gene3D" id="1.20.1250.20">
    <property type="entry name" value="MFS general substrate transporter like domains"/>
    <property type="match status" value="1"/>
</dbReference>
<feature type="transmembrane region" description="Helical" evidence="9">
    <location>
        <begin position="667"/>
        <end position="691"/>
    </location>
</feature>
<dbReference type="PROSITE" id="PS50089">
    <property type="entry name" value="ZF_RING_2"/>
    <property type="match status" value="1"/>
</dbReference>
<dbReference type="EMBL" id="JABCIY010000175">
    <property type="protein sequence ID" value="KAF7190140.1"/>
    <property type="molecule type" value="Genomic_DNA"/>
</dbReference>
<keyword evidence="5" id="KW-0862">Zinc</keyword>
<dbReference type="Gene3D" id="3.30.40.10">
    <property type="entry name" value="Zinc/RING finger domain, C3HC4 (zinc finger)"/>
    <property type="match status" value="1"/>
</dbReference>
<comment type="caution">
    <text evidence="12">The sequence shown here is derived from an EMBL/GenBank/DDBJ whole genome shotgun (WGS) entry which is preliminary data.</text>
</comment>
<keyword evidence="6 9" id="KW-1133">Transmembrane helix</keyword>
<feature type="transmembrane region" description="Helical" evidence="9">
    <location>
        <begin position="452"/>
        <end position="473"/>
    </location>
</feature>
<dbReference type="InterPro" id="IPR002018">
    <property type="entry name" value="CarbesteraseB"/>
</dbReference>
<dbReference type="Gene3D" id="3.40.50.1820">
    <property type="entry name" value="alpha/beta hydrolase"/>
    <property type="match status" value="1"/>
</dbReference>
<feature type="transmembrane region" description="Helical" evidence="9">
    <location>
        <begin position="135"/>
        <end position="160"/>
    </location>
</feature>
<dbReference type="GO" id="GO:0046943">
    <property type="term" value="F:carboxylic acid transmembrane transporter activity"/>
    <property type="evidence" value="ECO:0007669"/>
    <property type="project" value="TreeGrafter"/>
</dbReference>
<evidence type="ECO:0000313" key="13">
    <source>
        <dbReference type="Proteomes" id="UP000660729"/>
    </source>
</evidence>
<keyword evidence="7 9" id="KW-0472">Membrane</keyword>
<accession>A0A8H6RE21</accession>
<protein>
    <submittedName>
        <fullName evidence="12">Glycerophosphoinositol permease 1</fullName>
    </submittedName>
</protein>
<evidence type="ECO:0000256" key="3">
    <source>
        <dbReference type="ARBA" id="ARBA00022723"/>
    </source>
</evidence>
<feature type="transmembrane region" description="Helical" evidence="9">
    <location>
        <begin position="172"/>
        <end position="190"/>
    </location>
</feature>
<dbReference type="InterPro" id="IPR013083">
    <property type="entry name" value="Znf_RING/FYVE/PHD"/>
</dbReference>
<evidence type="ECO:0000256" key="6">
    <source>
        <dbReference type="ARBA" id="ARBA00022989"/>
    </source>
</evidence>
<dbReference type="Pfam" id="PF00097">
    <property type="entry name" value="zf-C3HC4"/>
    <property type="match status" value="1"/>
</dbReference>
<feature type="transmembrane region" description="Helical" evidence="9">
    <location>
        <begin position="29"/>
        <end position="47"/>
    </location>
</feature>
<dbReference type="SMART" id="SM00184">
    <property type="entry name" value="RING"/>
    <property type="match status" value="1"/>
</dbReference>
<feature type="domain" description="Major facilitator superfamily (MFS) profile" evidence="11">
    <location>
        <begin position="385"/>
        <end position="796"/>
    </location>
</feature>